<dbReference type="InterPro" id="IPR050649">
    <property type="entry name" value="Paired_Homeobox_TFs"/>
</dbReference>
<dbReference type="PANTHER" id="PTHR24329:SF543">
    <property type="entry name" value="FI01017P-RELATED"/>
    <property type="match status" value="1"/>
</dbReference>
<protein>
    <submittedName>
        <fullName evidence="9">Homeobox domain-containing protein</fullName>
    </submittedName>
</protein>
<evidence type="ECO:0000256" key="1">
    <source>
        <dbReference type="ARBA" id="ARBA00004123"/>
    </source>
</evidence>
<keyword evidence="2 5" id="KW-0238">DNA-binding</keyword>
<proteinExistence type="predicted"/>
<keyword evidence="8" id="KW-1185">Reference proteome</keyword>
<evidence type="ECO:0000256" key="6">
    <source>
        <dbReference type="RuleBase" id="RU000682"/>
    </source>
</evidence>
<dbReference type="GO" id="GO:0030182">
    <property type="term" value="P:neuron differentiation"/>
    <property type="evidence" value="ECO:0007669"/>
    <property type="project" value="UniProtKB-ARBA"/>
</dbReference>
<evidence type="ECO:0000256" key="4">
    <source>
        <dbReference type="ARBA" id="ARBA00023242"/>
    </source>
</evidence>
<evidence type="ECO:0000256" key="2">
    <source>
        <dbReference type="ARBA" id="ARBA00023125"/>
    </source>
</evidence>
<dbReference type="InterPro" id="IPR009057">
    <property type="entry name" value="Homeodomain-like_sf"/>
</dbReference>
<feature type="domain" description="Homeobox" evidence="7">
    <location>
        <begin position="63"/>
        <end position="123"/>
    </location>
</feature>
<evidence type="ECO:0000259" key="7">
    <source>
        <dbReference type="PROSITE" id="PS50071"/>
    </source>
</evidence>
<evidence type="ECO:0000313" key="9">
    <source>
        <dbReference type="WBParaSite" id="GPLIN_001189300"/>
    </source>
</evidence>
<sequence length="138" mass="15989">MWNFTEYGTDRSTILKIFTGVQYRLPNFLAKNLELGRHTGRVPADAIGGSVGGVVKNVEDEQLNDRRYMSTLNERQLELLEKEFASSHYPACFQREVLADKCQLTDTRVQVWFSNRRAKYRRQQRAQLSSDVVFSAPR</sequence>
<dbReference type="PROSITE" id="PS00027">
    <property type="entry name" value="HOMEOBOX_1"/>
    <property type="match status" value="1"/>
</dbReference>
<dbReference type="GO" id="GO:0000977">
    <property type="term" value="F:RNA polymerase II transcription regulatory region sequence-specific DNA binding"/>
    <property type="evidence" value="ECO:0007669"/>
    <property type="project" value="TreeGrafter"/>
</dbReference>
<dbReference type="GO" id="GO:0005634">
    <property type="term" value="C:nucleus"/>
    <property type="evidence" value="ECO:0007669"/>
    <property type="project" value="UniProtKB-SubCell"/>
</dbReference>
<comment type="subcellular location">
    <subcellularLocation>
        <location evidence="1 5 6">Nucleus</location>
    </subcellularLocation>
</comment>
<dbReference type="CDD" id="cd00086">
    <property type="entry name" value="homeodomain"/>
    <property type="match status" value="1"/>
</dbReference>
<dbReference type="PANTHER" id="PTHR24329">
    <property type="entry name" value="HOMEOBOX PROTEIN ARISTALESS"/>
    <property type="match status" value="1"/>
</dbReference>
<keyword evidence="3 5" id="KW-0371">Homeobox</keyword>
<dbReference type="GO" id="GO:0000981">
    <property type="term" value="F:DNA-binding transcription factor activity, RNA polymerase II-specific"/>
    <property type="evidence" value="ECO:0007669"/>
    <property type="project" value="InterPro"/>
</dbReference>
<dbReference type="AlphaFoldDB" id="A0A183CG88"/>
<dbReference type="SUPFAM" id="SSF46689">
    <property type="entry name" value="Homeodomain-like"/>
    <property type="match status" value="1"/>
</dbReference>
<dbReference type="FunFam" id="1.10.10.60:FF:000679">
    <property type="entry name" value="Homeobox protein aristaless"/>
    <property type="match status" value="1"/>
</dbReference>
<name>A0A183CG88_GLOPA</name>
<dbReference type="Pfam" id="PF00046">
    <property type="entry name" value="Homeodomain"/>
    <property type="match status" value="1"/>
</dbReference>
<evidence type="ECO:0000256" key="3">
    <source>
        <dbReference type="ARBA" id="ARBA00023155"/>
    </source>
</evidence>
<evidence type="ECO:0000256" key="5">
    <source>
        <dbReference type="PROSITE-ProRule" id="PRU00108"/>
    </source>
</evidence>
<reference evidence="8" key="1">
    <citation type="submission" date="2014-05" db="EMBL/GenBank/DDBJ databases">
        <title>The genome and life-stage specific transcriptomes of Globodera pallida elucidate key aspects of plant parasitism by a cyst nematode.</title>
        <authorList>
            <person name="Cotton J.A."/>
            <person name="Lilley C.J."/>
            <person name="Jones L.M."/>
            <person name="Kikuchi T."/>
            <person name="Reid A.J."/>
            <person name="Thorpe P."/>
            <person name="Tsai I.J."/>
            <person name="Beasley H."/>
            <person name="Blok V."/>
            <person name="Cock P.J.A."/>
            <person name="Van den Akker S.E."/>
            <person name="Holroyd N."/>
            <person name="Hunt M."/>
            <person name="Mantelin S."/>
            <person name="Naghra H."/>
            <person name="Pain A."/>
            <person name="Palomares-Rius J.E."/>
            <person name="Zarowiecki M."/>
            <person name="Berriman M."/>
            <person name="Jones J.T."/>
            <person name="Urwin P.E."/>
        </authorList>
    </citation>
    <scope>NUCLEOTIDE SEQUENCE [LARGE SCALE GENOMIC DNA]</scope>
    <source>
        <strain evidence="8">Lindley</strain>
    </source>
</reference>
<reference evidence="9" key="2">
    <citation type="submission" date="2016-06" db="UniProtKB">
        <authorList>
            <consortium name="WormBaseParasite"/>
        </authorList>
    </citation>
    <scope>IDENTIFICATION</scope>
</reference>
<keyword evidence="4 5" id="KW-0539">Nucleus</keyword>
<dbReference type="InterPro" id="IPR001356">
    <property type="entry name" value="HD"/>
</dbReference>
<dbReference type="WBParaSite" id="GPLIN_001189300">
    <property type="protein sequence ID" value="GPLIN_001189300"/>
    <property type="gene ID" value="GPLIN_001189300"/>
</dbReference>
<dbReference type="Gene3D" id="1.10.10.60">
    <property type="entry name" value="Homeodomain-like"/>
    <property type="match status" value="1"/>
</dbReference>
<organism evidence="8 9">
    <name type="scientific">Globodera pallida</name>
    <name type="common">Potato cyst nematode worm</name>
    <name type="synonym">Heterodera pallida</name>
    <dbReference type="NCBI Taxonomy" id="36090"/>
    <lineage>
        <taxon>Eukaryota</taxon>
        <taxon>Metazoa</taxon>
        <taxon>Ecdysozoa</taxon>
        <taxon>Nematoda</taxon>
        <taxon>Chromadorea</taxon>
        <taxon>Rhabditida</taxon>
        <taxon>Tylenchina</taxon>
        <taxon>Tylenchomorpha</taxon>
        <taxon>Tylenchoidea</taxon>
        <taxon>Heteroderidae</taxon>
        <taxon>Heteroderinae</taxon>
        <taxon>Globodera</taxon>
    </lineage>
</organism>
<evidence type="ECO:0000313" key="8">
    <source>
        <dbReference type="Proteomes" id="UP000050741"/>
    </source>
</evidence>
<dbReference type="InterPro" id="IPR017970">
    <property type="entry name" value="Homeobox_CS"/>
</dbReference>
<dbReference type="Proteomes" id="UP000050741">
    <property type="component" value="Unassembled WGS sequence"/>
</dbReference>
<feature type="DNA-binding region" description="Homeobox" evidence="5">
    <location>
        <begin position="65"/>
        <end position="124"/>
    </location>
</feature>
<accession>A0A183CG88</accession>
<dbReference type="PROSITE" id="PS50071">
    <property type="entry name" value="HOMEOBOX_2"/>
    <property type="match status" value="1"/>
</dbReference>
<dbReference type="SMART" id="SM00389">
    <property type="entry name" value="HOX"/>
    <property type="match status" value="1"/>
</dbReference>